<protein>
    <submittedName>
        <fullName evidence="1">Uncharacterized protein</fullName>
    </submittedName>
</protein>
<dbReference type="HOGENOM" id="CLU_137840_0_0_9"/>
<sequence length="126" mass="13867">MRTGAVSAETSMPSQLLLVGQEEVPPAVKHGHGDAEAGAEFFYHMQRKEVFRQHTQDEEKAIYRVRDDDIREDGMGMPAACTAQPQDTDFPIDCLSIREISHGAHVRAMGDAVTFGAAPWTCLILP</sequence>
<name>N2BB49_9FIRM</name>
<reference evidence="1 2" key="1">
    <citation type="journal article" date="2014" name="Genome Announc.">
        <title>Draft genome sequences of the altered schaedler flora, a defined bacterial community from gnotobiotic mice.</title>
        <authorList>
            <person name="Wannemuehler M.J."/>
            <person name="Overstreet A.M."/>
            <person name="Ward D.V."/>
            <person name="Phillips G.J."/>
        </authorList>
    </citation>
    <scope>NUCLEOTIDE SEQUENCE [LARGE SCALE GENOMIC DNA]</scope>
    <source>
        <strain evidence="1 2">ASF492</strain>
    </source>
</reference>
<evidence type="ECO:0000313" key="1">
    <source>
        <dbReference type="EMBL" id="EMZ37626.1"/>
    </source>
</evidence>
<accession>N2BB49</accession>
<organism evidence="1 2">
    <name type="scientific">Eubacterium plexicaudatum ASF492</name>
    <dbReference type="NCBI Taxonomy" id="1235802"/>
    <lineage>
        <taxon>Bacteria</taxon>
        <taxon>Bacillati</taxon>
        <taxon>Bacillota</taxon>
        <taxon>Clostridia</taxon>
        <taxon>Eubacteriales</taxon>
        <taxon>Eubacteriaceae</taxon>
        <taxon>Eubacterium</taxon>
    </lineage>
</organism>
<dbReference type="STRING" id="1235802.C823_00352"/>
<proteinExistence type="predicted"/>
<keyword evidence="2" id="KW-1185">Reference proteome</keyword>
<evidence type="ECO:0000313" key="2">
    <source>
        <dbReference type="Proteomes" id="UP000012589"/>
    </source>
</evidence>
<comment type="caution">
    <text evidence="1">The sequence shown here is derived from an EMBL/GenBank/DDBJ whole genome shotgun (WGS) entry which is preliminary data.</text>
</comment>
<dbReference type="Proteomes" id="UP000012589">
    <property type="component" value="Unassembled WGS sequence"/>
</dbReference>
<dbReference type="EMBL" id="AQFT01000010">
    <property type="protein sequence ID" value="EMZ37626.1"/>
    <property type="molecule type" value="Genomic_DNA"/>
</dbReference>
<gene>
    <name evidence="1" type="ORF">C823_00352</name>
</gene>
<dbReference type="AlphaFoldDB" id="N2BB49"/>